<dbReference type="Gene3D" id="1.10.287.470">
    <property type="entry name" value="Helix hairpin bin"/>
    <property type="match status" value="2"/>
</dbReference>
<protein>
    <submittedName>
        <fullName evidence="9">Secretion protein HlyD</fullName>
    </submittedName>
</protein>
<evidence type="ECO:0000256" key="6">
    <source>
        <dbReference type="SAM" id="Coils"/>
    </source>
</evidence>
<dbReference type="PANTHER" id="PTHR32347:SF29">
    <property type="entry name" value="UPF0194 MEMBRANE PROTEIN YBHG"/>
    <property type="match status" value="1"/>
</dbReference>
<evidence type="ECO:0000256" key="3">
    <source>
        <dbReference type="ARBA" id="ARBA00022729"/>
    </source>
</evidence>
<dbReference type="eggNOG" id="COG0845">
    <property type="taxonomic scope" value="Bacteria"/>
</dbReference>
<dbReference type="NCBIfam" id="NF002939">
    <property type="entry name" value="PRK03598.1"/>
    <property type="match status" value="1"/>
</dbReference>
<evidence type="ECO:0000256" key="1">
    <source>
        <dbReference type="ARBA" id="ARBA00004418"/>
    </source>
</evidence>
<dbReference type="KEGG" id="mes:Meso_0129"/>
<dbReference type="SUPFAM" id="SSF111369">
    <property type="entry name" value="HlyD-like secretion proteins"/>
    <property type="match status" value="3"/>
</dbReference>
<proteinExistence type="inferred from homology"/>
<evidence type="ECO:0000259" key="8">
    <source>
        <dbReference type="Pfam" id="PF25954"/>
    </source>
</evidence>
<keyword evidence="4" id="KW-0574">Periplasm</keyword>
<dbReference type="Gene3D" id="2.40.30.170">
    <property type="match status" value="1"/>
</dbReference>
<dbReference type="AlphaFoldDB" id="Q11M41"/>
<evidence type="ECO:0000256" key="2">
    <source>
        <dbReference type="ARBA" id="ARBA00010602"/>
    </source>
</evidence>
<feature type="coiled-coil region" evidence="6">
    <location>
        <begin position="91"/>
        <end position="215"/>
    </location>
</feature>
<feature type="domain" description="CusB-like beta-barrel" evidence="8">
    <location>
        <begin position="247"/>
        <end position="333"/>
    </location>
</feature>
<keyword evidence="3" id="KW-0732">Signal</keyword>
<evidence type="ECO:0000256" key="4">
    <source>
        <dbReference type="ARBA" id="ARBA00022764"/>
    </source>
</evidence>
<reference evidence="9" key="1">
    <citation type="submission" date="2006-06" db="EMBL/GenBank/DDBJ databases">
        <title>Complete sequence of chromosome of Chelativorans sp. BNC1.</title>
        <authorList>
            <consortium name="US DOE Joint Genome Institute"/>
            <person name="Copeland A."/>
            <person name="Lucas S."/>
            <person name="Lapidus A."/>
            <person name="Barry K."/>
            <person name="Detter J.C."/>
            <person name="Glavina del Rio T."/>
            <person name="Hammon N."/>
            <person name="Israni S."/>
            <person name="Dalin E."/>
            <person name="Tice H."/>
            <person name="Pitluck S."/>
            <person name="Chertkov O."/>
            <person name="Brettin T."/>
            <person name="Bruce D."/>
            <person name="Han C."/>
            <person name="Tapia R."/>
            <person name="Gilna P."/>
            <person name="Schmutz J."/>
            <person name="Larimer F."/>
            <person name="Land M."/>
            <person name="Hauser L."/>
            <person name="Kyrpides N."/>
            <person name="Mikhailova N."/>
            <person name="Richardson P."/>
        </authorList>
    </citation>
    <scope>NUCLEOTIDE SEQUENCE</scope>
    <source>
        <strain evidence="9">BNC1</strain>
    </source>
</reference>
<dbReference type="Pfam" id="PF25954">
    <property type="entry name" value="Beta-barrel_RND_2"/>
    <property type="match status" value="1"/>
</dbReference>
<evidence type="ECO:0000259" key="7">
    <source>
        <dbReference type="Pfam" id="PF25881"/>
    </source>
</evidence>
<evidence type="ECO:0000313" key="9">
    <source>
        <dbReference type="EMBL" id="ABG61534.1"/>
    </source>
</evidence>
<organism evidence="9">
    <name type="scientific">Chelativorans sp. (strain BNC1)</name>
    <dbReference type="NCBI Taxonomy" id="266779"/>
    <lineage>
        <taxon>Bacteria</taxon>
        <taxon>Pseudomonadati</taxon>
        <taxon>Pseudomonadota</taxon>
        <taxon>Alphaproteobacteria</taxon>
        <taxon>Hyphomicrobiales</taxon>
        <taxon>Phyllobacteriaceae</taxon>
        <taxon>Chelativorans</taxon>
    </lineage>
</organism>
<gene>
    <name evidence="9" type="ordered locus">Meso_0129</name>
</gene>
<keyword evidence="5 6" id="KW-0175">Coiled coil</keyword>
<dbReference type="Pfam" id="PF25881">
    <property type="entry name" value="HH_YBHG"/>
    <property type="match status" value="1"/>
</dbReference>
<dbReference type="InterPro" id="IPR059052">
    <property type="entry name" value="HH_YbhG-like"/>
</dbReference>
<name>Q11M41_CHESB</name>
<dbReference type="Gene3D" id="2.40.50.100">
    <property type="match status" value="1"/>
</dbReference>
<sequence length="344" mass="37091" precursor="true">MTRKLPRIIALLVIVAGGAAAAWWYDLPARFGWTHAEEPGLTLYGNVDIRQVQLGFRVGGRVSEMLVDEGDRVETGQLLARLDDRTYADAVRAAEAQVASQQANLAKLEAGPRQAEIAQARATLAEQTYNLTNAEQALERARQLRPGGAISQAALDQAQSARDMASARVDAAQEALRLLEEGTRKEDIAAAKASLQAAEANLASAKTSLGDTELRASAAGVILSRVREPGAILSPGDAAYVLSLDRPVWVRTYVEEPDLGRIHPGLAVEVVTDSAPERPYRGQIGFISPVAEFTPKSVETPELRTDLVYRLRVIVEEPDLGLRQGMPVTVRLLEHAGTMTSATD</sequence>
<dbReference type="InterPro" id="IPR058792">
    <property type="entry name" value="Beta-barrel_RND_2"/>
</dbReference>
<dbReference type="HOGENOM" id="CLU_018816_6_3_5"/>
<dbReference type="STRING" id="266779.Meso_0129"/>
<feature type="domain" description="YbhG-like alpha-helical hairpin" evidence="7">
    <location>
        <begin position="82"/>
        <end position="210"/>
    </location>
</feature>
<dbReference type="EMBL" id="CP000390">
    <property type="protein sequence ID" value="ABG61534.1"/>
    <property type="molecule type" value="Genomic_DNA"/>
</dbReference>
<dbReference type="GO" id="GO:0042597">
    <property type="term" value="C:periplasmic space"/>
    <property type="evidence" value="ECO:0007669"/>
    <property type="project" value="UniProtKB-SubCell"/>
</dbReference>
<comment type="subcellular location">
    <subcellularLocation>
        <location evidence="1">Periplasm</location>
    </subcellularLocation>
</comment>
<dbReference type="InterPro" id="IPR050465">
    <property type="entry name" value="UPF0194_transport"/>
</dbReference>
<dbReference type="OrthoDB" id="9813967at2"/>
<comment type="similarity">
    <text evidence="2">Belongs to the UPF0194 family.</text>
</comment>
<dbReference type="PANTHER" id="PTHR32347">
    <property type="entry name" value="EFFLUX SYSTEM COMPONENT YKNX-RELATED"/>
    <property type="match status" value="1"/>
</dbReference>
<accession>Q11M41</accession>
<evidence type="ECO:0000256" key="5">
    <source>
        <dbReference type="ARBA" id="ARBA00023054"/>
    </source>
</evidence>